<accession>A0ABU8SMC4</accession>
<dbReference type="SUPFAM" id="SSF160719">
    <property type="entry name" value="gpW/gp25-like"/>
    <property type="match status" value="1"/>
</dbReference>
<dbReference type="InterPro" id="IPR020288">
    <property type="entry name" value="Sheath_initiator"/>
</dbReference>
<keyword evidence="2" id="KW-1185">Reference proteome</keyword>
<name>A0ABU8SMC4_9LACO</name>
<dbReference type="Pfam" id="PF10934">
    <property type="entry name" value="Sheath_initiator"/>
    <property type="match status" value="1"/>
</dbReference>
<dbReference type="RefSeq" id="WP_339960890.1">
    <property type="nucleotide sequence ID" value="NZ_JAWMWH010000003.1"/>
</dbReference>
<reference evidence="1 2" key="1">
    <citation type="submission" date="2023-10" db="EMBL/GenBank/DDBJ databases">
        <title>Nicoliella lavandulae sp. nov. isolated from Lavandula angustifolia flowers.</title>
        <authorList>
            <person name="Alcantara C."/>
            <person name="Zuniga M."/>
            <person name="Landete J.M."/>
            <person name="Monedero V."/>
        </authorList>
    </citation>
    <scope>NUCLEOTIDE SEQUENCE [LARGE SCALE GENOMIC DNA]</scope>
    <source>
        <strain evidence="1 2">Es01</strain>
    </source>
</reference>
<evidence type="ECO:0000313" key="1">
    <source>
        <dbReference type="EMBL" id="MEJ6401042.1"/>
    </source>
</evidence>
<protein>
    <recommendedName>
        <fullName evidence="3">DUF2634 domain-containing protein</fullName>
    </recommendedName>
</protein>
<evidence type="ECO:0000313" key="2">
    <source>
        <dbReference type="Proteomes" id="UP001370590"/>
    </source>
</evidence>
<dbReference type="EMBL" id="JAWMWH010000003">
    <property type="protein sequence ID" value="MEJ6401042.1"/>
    <property type="molecule type" value="Genomic_DNA"/>
</dbReference>
<comment type="caution">
    <text evidence="1">The sequence shown here is derived from an EMBL/GenBank/DDBJ whole genome shotgun (WGS) entry which is preliminary data.</text>
</comment>
<gene>
    <name evidence="1" type="ORF">R4146_07785</name>
</gene>
<evidence type="ECO:0008006" key="3">
    <source>
        <dbReference type="Google" id="ProtNLM"/>
    </source>
</evidence>
<dbReference type="Gene3D" id="3.10.450.40">
    <property type="match status" value="1"/>
</dbReference>
<sequence length="133" mass="14880">MSKYAFALDDDGDIKYNEDTGTFDMVSADDEVTQYLYLLLGTNLGELTWNEDIGLPQQQLILMGDDEMAVQSMISNYLEEMLGTQFVDLDITHFEVDNENRLTNLQCSVTMNTEDGELTLDTAISNDSERGGA</sequence>
<proteinExistence type="predicted"/>
<organism evidence="1 2">
    <name type="scientific">Nicoliella lavandulae</name>
    <dbReference type="NCBI Taxonomy" id="3082954"/>
    <lineage>
        <taxon>Bacteria</taxon>
        <taxon>Bacillati</taxon>
        <taxon>Bacillota</taxon>
        <taxon>Bacilli</taxon>
        <taxon>Lactobacillales</taxon>
        <taxon>Lactobacillaceae</taxon>
        <taxon>Nicoliella</taxon>
    </lineage>
</organism>
<dbReference type="Proteomes" id="UP001370590">
    <property type="component" value="Unassembled WGS sequence"/>
</dbReference>